<dbReference type="EMBL" id="MFFM01000014">
    <property type="protein sequence ID" value="OGF13663.1"/>
    <property type="molecule type" value="Genomic_DNA"/>
</dbReference>
<evidence type="ECO:0000313" key="7">
    <source>
        <dbReference type="Proteomes" id="UP000177230"/>
    </source>
</evidence>
<keyword evidence="3" id="KW-0862">Zinc</keyword>
<keyword evidence="1" id="KW-0479">Metal-binding</keyword>
<dbReference type="InterPro" id="IPR020458">
    <property type="entry name" value="Znf_DskA_TraR_CS"/>
</dbReference>
<reference evidence="6 7" key="1">
    <citation type="journal article" date="2016" name="Nat. Commun.">
        <title>Thousands of microbial genomes shed light on interconnected biogeochemical processes in an aquifer system.</title>
        <authorList>
            <person name="Anantharaman K."/>
            <person name="Brown C.T."/>
            <person name="Hug L.A."/>
            <person name="Sharon I."/>
            <person name="Castelle C.J."/>
            <person name="Probst A.J."/>
            <person name="Thomas B.C."/>
            <person name="Singh A."/>
            <person name="Wilkins M.J."/>
            <person name="Karaoz U."/>
            <person name="Brodie E.L."/>
            <person name="Williams K.H."/>
            <person name="Hubbard S.S."/>
            <person name="Banfield J.F."/>
        </authorList>
    </citation>
    <scope>NUCLEOTIDE SEQUENCE [LARGE SCALE GENOMIC DNA]</scope>
</reference>
<dbReference type="PANTHER" id="PTHR33823">
    <property type="entry name" value="RNA POLYMERASE-BINDING TRANSCRIPTION FACTOR DKSA-RELATED"/>
    <property type="match status" value="1"/>
</dbReference>
<evidence type="ECO:0000256" key="4">
    <source>
        <dbReference type="PROSITE-ProRule" id="PRU00510"/>
    </source>
</evidence>
<dbReference type="GO" id="GO:0008270">
    <property type="term" value="F:zinc ion binding"/>
    <property type="evidence" value="ECO:0007669"/>
    <property type="project" value="UniProtKB-KW"/>
</dbReference>
<proteinExistence type="predicted"/>
<dbReference type="AlphaFoldDB" id="A0A1F5RHN5"/>
<evidence type="ECO:0000313" key="6">
    <source>
        <dbReference type="EMBL" id="OGF13663.1"/>
    </source>
</evidence>
<dbReference type="InterPro" id="IPR037187">
    <property type="entry name" value="DnaK_N"/>
</dbReference>
<dbReference type="Pfam" id="PF01258">
    <property type="entry name" value="zf-dskA_traR"/>
    <property type="match status" value="1"/>
</dbReference>
<comment type="caution">
    <text evidence="6">The sequence shown here is derived from an EMBL/GenBank/DDBJ whole genome shotgun (WGS) entry which is preliminary data.</text>
</comment>
<dbReference type="InterPro" id="IPR000962">
    <property type="entry name" value="Znf_DskA_TraR"/>
</dbReference>
<evidence type="ECO:0000256" key="1">
    <source>
        <dbReference type="ARBA" id="ARBA00022723"/>
    </source>
</evidence>
<gene>
    <name evidence="6" type="ORF">A2024_11035</name>
</gene>
<dbReference type="PANTHER" id="PTHR33823:SF4">
    <property type="entry name" value="GENERAL STRESS PROTEIN 16O"/>
    <property type="match status" value="1"/>
</dbReference>
<keyword evidence="2" id="KW-0863">Zinc-finger</keyword>
<dbReference type="SUPFAM" id="SSF57716">
    <property type="entry name" value="Glucocorticoid receptor-like (DNA-binding domain)"/>
    <property type="match status" value="1"/>
</dbReference>
<feature type="domain" description="Zinc finger DksA/TraR C4-type" evidence="5">
    <location>
        <begin position="87"/>
        <end position="120"/>
    </location>
</feature>
<protein>
    <recommendedName>
        <fullName evidence="5">Zinc finger DksA/TraR C4-type domain-containing protein</fullName>
    </recommendedName>
</protein>
<evidence type="ECO:0000256" key="3">
    <source>
        <dbReference type="ARBA" id="ARBA00022833"/>
    </source>
</evidence>
<name>A0A1F5RHN5_9BACT</name>
<evidence type="ECO:0000256" key="2">
    <source>
        <dbReference type="ARBA" id="ARBA00022771"/>
    </source>
</evidence>
<dbReference type="PROSITE" id="PS51128">
    <property type="entry name" value="ZF_DKSA_2"/>
    <property type="match status" value="1"/>
</dbReference>
<evidence type="ECO:0000259" key="5">
    <source>
        <dbReference type="Pfam" id="PF01258"/>
    </source>
</evidence>
<feature type="zinc finger region" description="dksA C4-type" evidence="4">
    <location>
        <begin position="92"/>
        <end position="116"/>
    </location>
</feature>
<dbReference type="Proteomes" id="UP000177230">
    <property type="component" value="Unassembled WGS sequence"/>
</dbReference>
<organism evidence="6 7">
    <name type="scientific">Candidatus Edwardsbacteria bacterium GWF2_54_11</name>
    <dbReference type="NCBI Taxonomy" id="1817851"/>
    <lineage>
        <taxon>Bacteria</taxon>
        <taxon>Candidatus Edwardsiibacteriota</taxon>
    </lineage>
</organism>
<accession>A0A1F5RHN5</accession>
<dbReference type="PROSITE" id="PS01102">
    <property type="entry name" value="ZF_DKSA_1"/>
    <property type="match status" value="1"/>
</dbReference>
<dbReference type="SUPFAM" id="SSF109635">
    <property type="entry name" value="DnaK suppressor protein DksA, alpha-hairpin domain"/>
    <property type="match status" value="1"/>
</dbReference>
<dbReference type="Gene3D" id="1.20.120.910">
    <property type="entry name" value="DksA, coiled-coil domain"/>
    <property type="match status" value="1"/>
</dbReference>
<sequence length="132" mass="15120">MNKKDLQHYEQKLIAERKLCLSELSSIENGELMVNQKEASGDLSSYSFHMADQGSDTMEKEKSVFLVSSKGKDLYEIDQALYRMKDGKFGPCEKCGKEIEKDRLDAVPYAKLCIKCRIAEETEIKNKNNQSR</sequence>